<dbReference type="EMBL" id="MUMY01000016">
    <property type="protein sequence ID" value="ONM47276.1"/>
    <property type="molecule type" value="Genomic_DNA"/>
</dbReference>
<feature type="transmembrane region" description="Helical" evidence="1">
    <location>
        <begin position="112"/>
        <end position="129"/>
    </location>
</feature>
<dbReference type="GO" id="GO:0016787">
    <property type="term" value="F:hydrolase activity"/>
    <property type="evidence" value="ECO:0007669"/>
    <property type="project" value="UniProtKB-KW"/>
</dbReference>
<dbReference type="AlphaFoldDB" id="A0A1W0B254"/>
<accession>A0A1W0B254</accession>
<dbReference type="RefSeq" id="WP_077119037.1">
    <property type="nucleotide sequence ID" value="NZ_LOKT01000002.1"/>
</dbReference>
<dbReference type="PANTHER" id="PTHR35531">
    <property type="entry name" value="INNER MEMBRANE PROTEIN YBCI-RELATED"/>
    <property type="match status" value="1"/>
</dbReference>
<organism evidence="2 3">
    <name type="scientific">Nocardia donostiensis</name>
    <dbReference type="NCBI Taxonomy" id="1538463"/>
    <lineage>
        <taxon>Bacteria</taxon>
        <taxon>Bacillati</taxon>
        <taxon>Actinomycetota</taxon>
        <taxon>Actinomycetes</taxon>
        <taxon>Mycobacteriales</taxon>
        <taxon>Nocardiaceae</taxon>
        <taxon>Nocardia</taxon>
    </lineage>
</organism>
<name>A0A1W0B254_9NOCA</name>
<dbReference type="PANTHER" id="PTHR35531:SF1">
    <property type="entry name" value="INNER MEMBRANE PROTEIN YBCI-RELATED"/>
    <property type="match status" value="1"/>
</dbReference>
<proteinExistence type="predicted"/>
<sequence length="233" mass="24535">MLGHSHATSGALAFATAATVVPAGVIELVQGPARISAMELVLGTLITAGAALLPDIDHPKATIAQALGPVTYSLSKVVSTISGGHRQATHSLLFVLAAGWATWAGQHFLGRYFTLGVIFFMLALGVRALHLSPSGDSLRAYGPCILVAAGGTVLMDRWLPDTPRWLPFAIGVGCLVHLIGDCLTDRGCPLLWPWKPRLALPVISRTGNTVETWLLTPAMGVVTVGLLYLYVVP</sequence>
<feature type="transmembrane region" description="Helical" evidence="1">
    <location>
        <begin position="213"/>
        <end position="231"/>
    </location>
</feature>
<comment type="caution">
    <text evidence="2">The sequence shown here is derived from an EMBL/GenBank/DDBJ whole genome shotgun (WGS) entry which is preliminary data.</text>
</comment>
<gene>
    <name evidence="2" type="ORF">B0T46_18555</name>
</gene>
<evidence type="ECO:0000256" key="1">
    <source>
        <dbReference type="SAM" id="Phobius"/>
    </source>
</evidence>
<dbReference type="Pfam" id="PF04307">
    <property type="entry name" value="YdjM"/>
    <property type="match status" value="2"/>
</dbReference>
<keyword evidence="1" id="KW-0472">Membrane</keyword>
<keyword evidence="1" id="KW-1133">Transmembrane helix</keyword>
<reference evidence="2 3" key="1">
    <citation type="journal article" date="2016" name="Antonie Van Leeuwenhoek">
        <title>Nocardia donostiensis sp. nov., isolated from human respiratory specimens.</title>
        <authorList>
            <person name="Ercibengoa M."/>
            <person name="Bell M."/>
            <person name="Marimon J.M."/>
            <person name="Humrighouse B."/>
            <person name="Klenk H.P."/>
            <person name="Potter G."/>
            <person name="Perez-Trallero E."/>
        </authorList>
    </citation>
    <scope>NUCLEOTIDE SEQUENCE [LARGE SCALE GENOMIC DNA]</scope>
    <source>
        <strain evidence="2 3">X1655</strain>
    </source>
</reference>
<dbReference type="OrthoDB" id="3425909at2"/>
<evidence type="ECO:0000313" key="2">
    <source>
        <dbReference type="EMBL" id="ONM47276.1"/>
    </source>
</evidence>
<dbReference type="InterPro" id="IPR007404">
    <property type="entry name" value="YdjM-like"/>
</dbReference>
<keyword evidence="2" id="KW-0378">Hydrolase</keyword>
<keyword evidence="3" id="KW-1185">Reference proteome</keyword>
<evidence type="ECO:0000313" key="3">
    <source>
        <dbReference type="Proteomes" id="UP000188836"/>
    </source>
</evidence>
<keyword evidence="1" id="KW-0812">Transmembrane</keyword>
<protein>
    <submittedName>
        <fullName evidence="2">Metal-dependent hydrolase</fullName>
    </submittedName>
</protein>
<dbReference type="STRING" id="1538463.B0T36_02515"/>
<dbReference type="Proteomes" id="UP000188836">
    <property type="component" value="Unassembled WGS sequence"/>
</dbReference>